<dbReference type="InterPro" id="IPR050445">
    <property type="entry name" value="Bact_polysacc_biosynth/exp"/>
</dbReference>
<evidence type="ECO:0000256" key="4">
    <source>
        <dbReference type="ARBA" id="ARBA00020739"/>
    </source>
</evidence>
<evidence type="ECO:0000256" key="12">
    <source>
        <dbReference type="SAM" id="Phobius"/>
    </source>
</evidence>
<feature type="transmembrane region" description="Helical" evidence="12">
    <location>
        <begin position="20"/>
        <end position="40"/>
    </location>
</feature>
<dbReference type="GO" id="GO:0005886">
    <property type="term" value="C:plasma membrane"/>
    <property type="evidence" value="ECO:0007669"/>
    <property type="project" value="UniProtKB-SubCell"/>
</dbReference>
<evidence type="ECO:0000313" key="16">
    <source>
        <dbReference type="Proteomes" id="UP000594771"/>
    </source>
</evidence>
<evidence type="ECO:0000256" key="5">
    <source>
        <dbReference type="ARBA" id="ARBA00022475"/>
    </source>
</evidence>
<protein>
    <recommendedName>
        <fullName evidence="4">Capsular polysaccharide biosynthesis protein CpsC</fullName>
    </recommendedName>
</protein>
<feature type="domain" description="Polysaccharide chain length determinant N-terminal" evidence="13">
    <location>
        <begin position="9"/>
        <end position="89"/>
    </location>
</feature>
<evidence type="ECO:0000256" key="1">
    <source>
        <dbReference type="ARBA" id="ARBA00004651"/>
    </source>
</evidence>
<keyword evidence="5" id="KW-1003">Cell membrane</keyword>
<accession>A0A0X8FDF9</accession>
<proteinExistence type="inferred from homology"/>
<dbReference type="GO" id="GO:0000271">
    <property type="term" value="P:polysaccharide biosynthetic process"/>
    <property type="evidence" value="ECO:0007669"/>
    <property type="project" value="UniProtKB-KW"/>
</dbReference>
<dbReference type="OrthoDB" id="2360475at2"/>
<evidence type="ECO:0000256" key="6">
    <source>
        <dbReference type="ARBA" id="ARBA00022692"/>
    </source>
</evidence>
<evidence type="ECO:0000256" key="11">
    <source>
        <dbReference type="ARBA" id="ARBA00045736"/>
    </source>
</evidence>
<dbReference type="GO" id="GO:0004713">
    <property type="term" value="F:protein tyrosine kinase activity"/>
    <property type="evidence" value="ECO:0007669"/>
    <property type="project" value="TreeGrafter"/>
</dbReference>
<gene>
    <name evidence="15" type="ORF">I6G68_08325</name>
    <name evidence="14" type="ORF">ODY43_06665</name>
</gene>
<reference evidence="15 16" key="1">
    <citation type="submission" date="2020-12" db="EMBL/GenBank/DDBJ databases">
        <title>FDA dAtabase for Regulatory Grade micrObial Sequences (FDA-ARGOS): Supporting development and validation of Infectious Disease Dx tests.</title>
        <authorList>
            <person name="Sproer C."/>
            <person name="Gronow S."/>
            <person name="Severitt S."/>
            <person name="Schroder I."/>
            <person name="Tallon L."/>
            <person name="Sadzewicz L."/>
            <person name="Zhao X."/>
            <person name="Boylan J."/>
            <person name="Ott S."/>
            <person name="Bowen H."/>
            <person name="Vavikolanu K."/>
            <person name="Mehta A."/>
            <person name="Aluvathingal J."/>
            <person name="Nadendla S."/>
            <person name="Lowell S."/>
            <person name="Myers T."/>
            <person name="Yan Y."/>
            <person name="Sichtig H."/>
        </authorList>
    </citation>
    <scope>NUCLEOTIDE SEQUENCE [LARGE SCALE GENOMIC DNA]</scope>
    <source>
        <strain evidence="15 16">FDAARGOS_911</strain>
    </source>
</reference>
<dbReference type="InterPro" id="IPR003856">
    <property type="entry name" value="LPS_length_determ_N"/>
</dbReference>
<name>A0A0X8FDF9_9LACT</name>
<evidence type="ECO:0000256" key="8">
    <source>
        <dbReference type="ARBA" id="ARBA00022989"/>
    </source>
</evidence>
<comment type="subcellular location">
    <subcellularLocation>
        <location evidence="1">Cell membrane</location>
        <topology evidence="1">Multi-pass membrane protein</topology>
    </subcellularLocation>
</comment>
<keyword evidence="6 12" id="KW-0812">Transmembrane</keyword>
<evidence type="ECO:0000313" key="14">
    <source>
        <dbReference type="EMBL" id="MCY3053667.1"/>
    </source>
</evidence>
<evidence type="ECO:0000313" key="15">
    <source>
        <dbReference type="EMBL" id="QPS01362.1"/>
    </source>
</evidence>
<sequence length="242" mass="27153">MKQYKGRSLASFFRGLKRQWLFIFLGVLLGIVVASAYNFLWAEAEYASQTQIVVTPKDSDKDKADEKKAGLKTYDDLLHTPLILQPVAQAHQRDVETLSENTHLEADQKSAVFNVIVTDGNASQAQSLASDISKEFIQQLPQVLAVEKVTLLSPASYNEKPVSPNYWLNLLLGALLGGLVSLVIQAIRVLNDDTVRSQAVVEEMGWSLIGVLPQMSEESIEVTRFKRRYRSQDDTDETKRRI</sequence>
<dbReference type="GeneID" id="35767654"/>
<evidence type="ECO:0000256" key="2">
    <source>
        <dbReference type="ARBA" id="ARBA00005132"/>
    </source>
</evidence>
<dbReference type="PANTHER" id="PTHR32309:SF13">
    <property type="entry name" value="FERRIC ENTEROBACTIN TRANSPORT PROTEIN FEPE"/>
    <property type="match status" value="1"/>
</dbReference>
<evidence type="ECO:0000259" key="13">
    <source>
        <dbReference type="Pfam" id="PF02706"/>
    </source>
</evidence>
<comment type="similarity">
    <text evidence="3">Belongs to the CpsC/CapA family.</text>
</comment>
<evidence type="ECO:0000313" key="17">
    <source>
        <dbReference type="Proteomes" id="UP001069145"/>
    </source>
</evidence>
<organism evidence="15 16">
    <name type="scientific">Aerococcus urinae</name>
    <dbReference type="NCBI Taxonomy" id="1376"/>
    <lineage>
        <taxon>Bacteria</taxon>
        <taxon>Bacillati</taxon>
        <taxon>Bacillota</taxon>
        <taxon>Bacilli</taxon>
        <taxon>Lactobacillales</taxon>
        <taxon>Aerococcaceae</taxon>
        <taxon>Aerococcus</taxon>
    </lineage>
</organism>
<keyword evidence="7" id="KW-0972">Capsule biogenesis/degradation</keyword>
<keyword evidence="9 12" id="KW-0472">Membrane</keyword>
<dbReference type="PANTHER" id="PTHR32309">
    <property type="entry name" value="TYROSINE-PROTEIN KINASE"/>
    <property type="match status" value="1"/>
</dbReference>
<dbReference type="EMBL" id="JAOTML010000007">
    <property type="protein sequence ID" value="MCY3053667.1"/>
    <property type="molecule type" value="Genomic_DNA"/>
</dbReference>
<keyword evidence="8 12" id="KW-1133">Transmembrane helix</keyword>
<feature type="transmembrane region" description="Helical" evidence="12">
    <location>
        <begin position="166"/>
        <end position="187"/>
    </location>
</feature>
<dbReference type="AlphaFoldDB" id="A0A0X8FDF9"/>
<dbReference type="Pfam" id="PF02706">
    <property type="entry name" value="Wzz"/>
    <property type="match status" value="1"/>
</dbReference>
<dbReference type="RefSeq" id="WP_060777805.1">
    <property type="nucleotide sequence ID" value="NZ_CAJHLF010000001.1"/>
</dbReference>
<dbReference type="Proteomes" id="UP000594771">
    <property type="component" value="Chromosome"/>
</dbReference>
<dbReference type="KEGG" id="aun:AWM73_01730"/>
<dbReference type="Proteomes" id="UP001069145">
    <property type="component" value="Unassembled WGS sequence"/>
</dbReference>
<reference evidence="14" key="2">
    <citation type="submission" date="2022-09" db="EMBL/GenBank/DDBJ databases">
        <title>Aerococcus urinae taxonomy study.</title>
        <authorList>
            <person name="Christensen J."/>
            <person name="Senneby E."/>
        </authorList>
    </citation>
    <scope>NUCLEOTIDE SEQUENCE</scope>
    <source>
        <strain evidence="14">NLD-066-U95</strain>
    </source>
</reference>
<evidence type="ECO:0000256" key="3">
    <source>
        <dbReference type="ARBA" id="ARBA00006683"/>
    </source>
</evidence>
<evidence type="ECO:0000256" key="9">
    <source>
        <dbReference type="ARBA" id="ARBA00023136"/>
    </source>
</evidence>
<comment type="function">
    <text evidence="11">Required for CpsD phosphorylation. Involved in the regulation of capsular polysaccharide biosynthesis. May be part of a complex that directs the coordinated polymerization and export to the cell surface of the capsular polysaccharide.</text>
</comment>
<comment type="pathway">
    <text evidence="2">Capsule biogenesis; capsule polysaccharide biosynthesis.</text>
</comment>
<dbReference type="EMBL" id="CP065662">
    <property type="protein sequence ID" value="QPS01362.1"/>
    <property type="molecule type" value="Genomic_DNA"/>
</dbReference>
<evidence type="ECO:0000256" key="10">
    <source>
        <dbReference type="ARBA" id="ARBA00023169"/>
    </source>
</evidence>
<keyword evidence="10" id="KW-0270">Exopolysaccharide synthesis</keyword>
<evidence type="ECO:0000256" key="7">
    <source>
        <dbReference type="ARBA" id="ARBA00022903"/>
    </source>
</evidence>
<keyword evidence="17" id="KW-1185">Reference proteome</keyword>